<feature type="region of interest" description="Disordered" evidence="8">
    <location>
        <begin position="680"/>
        <end position="707"/>
    </location>
</feature>
<dbReference type="AlphaFoldDB" id="A0A813L2J5"/>
<proteinExistence type="predicted"/>
<evidence type="ECO:0000313" key="13">
    <source>
        <dbReference type="Proteomes" id="UP000626109"/>
    </source>
</evidence>
<dbReference type="EMBL" id="CAJNNW010032732">
    <property type="protein sequence ID" value="CAE8715162.1"/>
    <property type="molecule type" value="Genomic_DNA"/>
</dbReference>
<dbReference type="InterPro" id="IPR043926">
    <property type="entry name" value="ABCG_dom"/>
</dbReference>
<feature type="transmembrane region" description="Helical" evidence="9">
    <location>
        <begin position="1090"/>
        <end position="1111"/>
    </location>
</feature>
<keyword evidence="6 9" id="KW-1133">Transmembrane helix</keyword>
<evidence type="ECO:0000259" key="10">
    <source>
        <dbReference type="PROSITE" id="PS50893"/>
    </source>
</evidence>
<dbReference type="FunFam" id="3.40.50.300:FF:000367">
    <property type="entry name" value="ABC transporter G family member 24"/>
    <property type="match status" value="1"/>
</dbReference>
<feature type="transmembrane region" description="Helical" evidence="9">
    <location>
        <begin position="934"/>
        <end position="959"/>
    </location>
</feature>
<feature type="transmembrane region" description="Helical" evidence="9">
    <location>
        <begin position="864"/>
        <end position="883"/>
    </location>
</feature>
<dbReference type="InterPro" id="IPR003439">
    <property type="entry name" value="ABC_transporter-like_ATP-bd"/>
</dbReference>
<dbReference type="Pfam" id="PF19055">
    <property type="entry name" value="ABC2_membrane_7"/>
    <property type="match status" value="2"/>
</dbReference>
<reference evidence="12" key="1">
    <citation type="submission" date="2021-02" db="EMBL/GenBank/DDBJ databases">
        <authorList>
            <person name="Dougan E. K."/>
            <person name="Rhodes N."/>
            <person name="Thang M."/>
            <person name="Chan C."/>
        </authorList>
    </citation>
    <scope>NUCLEOTIDE SEQUENCE</scope>
</reference>
<dbReference type="GO" id="GO:0016020">
    <property type="term" value="C:membrane"/>
    <property type="evidence" value="ECO:0007669"/>
    <property type="project" value="UniProtKB-SubCell"/>
</dbReference>
<dbReference type="SMART" id="SM00382">
    <property type="entry name" value="AAA"/>
    <property type="match status" value="1"/>
</dbReference>
<evidence type="ECO:0000313" key="14">
    <source>
        <dbReference type="Proteomes" id="UP000654075"/>
    </source>
</evidence>
<feature type="domain" description="ABC transporter" evidence="10">
    <location>
        <begin position="125"/>
        <end position="366"/>
    </location>
</feature>
<evidence type="ECO:0000256" key="4">
    <source>
        <dbReference type="ARBA" id="ARBA00022741"/>
    </source>
</evidence>
<feature type="transmembrane region" description="Helical" evidence="9">
    <location>
        <begin position="895"/>
        <end position="913"/>
    </location>
</feature>
<dbReference type="GO" id="GO:0005524">
    <property type="term" value="F:ATP binding"/>
    <property type="evidence" value="ECO:0007669"/>
    <property type="project" value="UniProtKB-KW"/>
</dbReference>
<keyword evidence="4" id="KW-0547">Nucleotide-binding</keyword>
<evidence type="ECO:0000313" key="11">
    <source>
        <dbReference type="EMBL" id="CAE8640310.1"/>
    </source>
</evidence>
<dbReference type="Proteomes" id="UP000626109">
    <property type="component" value="Unassembled WGS sequence"/>
</dbReference>
<organism evidence="12 13">
    <name type="scientific">Polarella glacialis</name>
    <name type="common">Dinoflagellate</name>
    <dbReference type="NCBI Taxonomy" id="89957"/>
    <lineage>
        <taxon>Eukaryota</taxon>
        <taxon>Sar</taxon>
        <taxon>Alveolata</taxon>
        <taxon>Dinophyceae</taxon>
        <taxon>Suessiales</taxon>
        <taxon>Suessiaceae</taxon>
        <taxon>Polarella</taxon>
    </lineage>
</organism>
<name>A0A813L2J5_POLGL</name>
<keyword evidence="2" id="KW-0813">Transport</keyword>
<keyword evidence="3 9" id="KW-0812">Transmembrane</keyword>
<evidence type="ECO:0000256" key="2">
    <source>
        <dbReference type="ARBA" id="ARBA00022448"/>
    </source>
</evidence>
<keyword evidence="7 9" id="KW-0472">Membrane</keyword>
<evidence type="ECO:0000256" key="5">
    <source>
        <dbReference type="ARBA" id="ARBA00022840"/>
    </source>
</evidence>
<evidence type="ECO:0000256" key="1">
    <source>
        <dbReference type="ARBA" id="ARBA00004141"/>
    </source>
</evidence>
<comment type="subcellular location">
    <subcellularLocation>
        <location evidence="1">Membrane</location>
        <topology evidence="1">Multi-pass membrane protein</topology>
    </subcellularLocation>
</comment>
<dbReference type="GO" id="GO:0140359">
    <property type="term" value="F:ABC-type transporter activity"/>
    <property type="evidence" value="ECO:0007669"/>
    <property type="project" value="InterPro"/>
</dbReference>
<comment type="caution">
    <text evidence="12">The sequence shown here is derived from an EMBL/GenBank/DDBJ whole genome shotgun (WGS) entry which is preliminary data.</text>
</comment>
<keyword evidence="5" id="KW-0067">ATP-binding</keyword>
<dbReference type="PANTHER" id="PTHR48041">
    <property type="entry name" value="ABC TRANSPORTER G FAMILY MEMBER 28"/>
    <property type="match status" value="1"/>
</dbReference>
<dbReference type="GO" id="GO:0016887">
    <property type="term" value="F:ATP hydrolysis activity"/>
    <property type="evidence" value="ECO:0007669"/>
    <property type="project" value="InterPro"/>
</dbReference>
<gene>
    <name evidence="11" type="ORF">PGLA1383_LOCUS55206</name>
    <name evidence="12" type="ORF">PGLA2088_LOCUS38379</name>
</gene>
<evidence type="ECO:0000256" key="6">
    <source>
        <dbReference type="ARBA" id="ARBA00022989"/>
    </source>
</evidence>
<dbReference type="OrthoDB" id="245989at2759"/>
<dbReference type="InterPro" id="IPR050352">
    <property type="entry name" value="ABCG_transporters"/>
</dbReference>
<evidence type="ECO:0000256" key="8">
    <source>
        <dbReference type="SAM" id="MobiDB-lite"/>
    </source>
</evidence>
<dbReference type="Pfam" id="PF00005">
    <property type="entry name" value="ABC_tran"/>
    <property type="match status" value="1"/>
</dbReference>
<evidence type="ECO:0000256" key="9">
    <source>
        <dbReference type="SAM" id="Phobius"/>
    </source>
</evidence>
<feature type="region of interest" description="Disordered" evidence="8">
    <location>
        <begin position="1"/>
        <end position="27"/>
    </location>
</feature>
<evidence type="ECO:0000313" key="12">
    <source>
        <dbReference type="EMBL" id="CAE8715162.1"/>
    </source>
</evidence>
<dbReference type="EMBL" id="CAJNNV010032552">
    <property type="protein sequence ID" value="CAE8640310.1"/>
    <property type="molecule type" value="Genomic_DNA"/>
</dbReference>
<feature type="transmembrane region" description="Helical" evidence="9">
    <location>
        <begin position="41"/>
        <end position="61"/>
    </location>
</feature>
<dbReference type="PANTHER" id="PTHR48041:SF91">
    <property type="entry name" value="ABC TRANSPORTER G FAMILY MEMBER 28"/>
    <property type="match status" value="1"/>
</dbReference>
<dbReference type="Proteomes" id="UP000654075">
    <property type="component" value="Unassembled WGS sequence"/>
</dbReference>
<dbReference type="SUPFAM" id="SSF52540">
    <property type="entry name" value="P-loop containing nucleoside triphosphate hydrolases"/>
    <property type="match status" value="1"/>
</dbReference>
<protein>
    <recommendedName>
        <fullName evidence="10">ABC transporter domain-containing protein</fullName>
    </recommendedName>
</protein>
<dbReference type="PROSITE" id="PS50893">
    <property type="entry name" value="ABC_TRANSPORTER_2"/>
    <property type="match status" value="1"/>
</dbReference>
<dbReference type="PROSITE" id="PS00211">
    <property type="entry name" value="ABC_TRANSPORTER_1"/>
    <property type="match status" value="1"/>
</dbReference>
<dbReference type="InterPro" id="IPR027417">
    <property type="entry name" value="P-loop_NTPase"/>
</dbReference>
<dbReference type="InterPro" id="IPR017871">
    <property type="entry name" value="ABC_transporter-like_CS"/>
</dbReference>
<evidence type="ECO:0000256" key="3">
    <source>
        <dbReference type="ARBA" id="ARBA00022692"/>
    </source>
</evidence>
<sequence length="1117" mass="122502">MSEEGVFNSPLQVGSDAGHDGQVSPSTSWQDRESIQFVYRYWFLLVLVLAEALLVLGLYLYHRVWARLQKCRARESLITKLCESYSTLLLRHFLPEMPAELQLFLRRRCQFRGMRPKPCGIGLNVAFRELGLQLPDGRRVLEGVTGEFKAGRMCAIMGPSGAGKTTFLNALCGKASYGKTTGSIYVNGQKGSVADCRRVMGFVPQDDTVHEGLTVGEQIRFSVELRNSRGDSAPRRRLIAEDVLSVMQLEHLQNCIVGGIEKRGISGGQRKRVNIGLELASDPLVLFLDEPTSGLDASSSLAVVDSLKRMTQLGTTTVMVVHQPRYSLFKLFDDVLLLGKGGRTVYQGLGSGTQPYFEELGFMMPERENPADWFMDVISGDVPNSKIPDFKPEMLFKLWEQHCQNGGCSPGQEAVAQDTAAYSRQGSGSTNADVRRARCASHLVWSDVVALARRLAAEWPSICADKGAAPREEALMCEEDLVRLLSSAAPCRDRHTDNEEDPDEAAVEFCLSEFVSSDTDEFQREAAQELMRRIAGPGKKEATQSEVVKFLAGLGGVCASDKGLREDRYGKARKDKAKSGFSSLERARAALRSLSVGSLFSTSSPQPAASASTSAGSVESLCVSAADEAEHAAVGGGCRLNVDTLEPSEGSSSTMEYSEGGNYPLVGDAFTLSVLPDAREDHHEAQQAEEPEQAEQMWTADDESPGELDEAVRCKARLSPVFAELATVRSKWRQGPLPDLESWAAGLEGHSPVLLPLETQLEASLPIENMTGDLDNSEKASGVAGKELVEEGMPPTEPPVLLSITSFASEPPVPSFVRRALFSKASIASVASGERVVPGFWKQLAVLMHRSSIQWWRGNFSRGIFLGVTAVASITLGITDVWIHALPEWEVTPILNFHTCFALLTSIFCLNVFGTERTVFWRESSSGLNSLAFFVSKTTIDLVDLVLQCFTFAACYYVIKQPLHPFSLFFESLPLLSWAASGMGYFISTILPPHHGPFVAALAAFVSCGLLGHPLRVEAMEAHGAWMEAFMDAMSLTRWSVSLSFLEYLDKTGPKVWTDEEAQKAIYYTESIYRRKSALPQTMGPFRTEVVFLLLMGLGWRAAAFLGLKLANRSKRR</sequence>
<dbReference type="CDD" id="cd03213">
    <property type="entry name" value="ABCG_EPDR"/>
    <property type="match status" value="1"/>
</dbReference>
<evidence type="ECO:0000256" key="7">
    <source>
        <dbReference type="ARBA" id="ARBA00023136"/>
    </source>
</evidence>
<feature type="transmembrane region" description="Helical" evidence="9">
    <location>
        <begin position="965"/>
        <end position="986"/>
    </location>
</feature>
<dbReference type="InterPro" id="IPR003593">
    <property type="entry name" value="AAA+_ATPase"/>
</dbReference>
<dbReference type="Gene3D" id="3.40.50.300">
    <property type="entry name" value="P-loop containing nucleotide triphosphate hydrolases"/>
    <property type="match status" value="1"/>
</dbReference>
<accession>A0A813L2J5</accession>
<keyword evidence="14" id="KW-1185">Reference proteome</keyword>